<dbReference type="SUPFAM" id="SSF53720">
    <property type="entry name" value="ALDH-like"/>
    <property type="match status" value="1"/>
</dbReference>
<dbReference type="Proteomes" id="UP000467841">
    <property type="component" value="Unassembled WGS sequence"/>
</dbReference>
<evidence type="ECO:0000313" key="4">
    <source>
        <dbReference type="Proteomes" id="UP000467841"/>
    </source>
</evidence>
<reference evidence="3" key="1">
    <citation type="submission" date="2020-01" db="EMBL/GenBank/DDBJ databases">
        <authorList>
            <person name="Mishra B."/>
        </authorList>
    </citation>
    <scope>NUCLEOTIDE SEQUENCE [LARGE SCALE GENOMIC DNA]</scope>
</reference>
<dbReference type="GO" id="GO:0004491">
    <property type="term" value="F:methylmalonate-semialdehyde dehydrogenase (acylating, NAD) activity"/>
    <property type="evidence" value="ECO:0007669"/>
    <property type="project" value="InterPro"/>
</dbReference>
<keyword evidence="4" id="KW-1185">Reference proteome</keyword>
<evidence type="ECO:0000259" key="2">
    <source>
        <dbReference type="Pfam" id="PF00171"/>
    </source>
</evidence>
<comment type="caution">
    <text evidence="3">The sequence shown here is derived from an EMBL/GenBank/DDBJ whole genome shotgun (WGS) entry which is preliminary data.</text>
</comment>
<sequence length="366" mass="40966">MLRLPFHTSMDILSSGTTPLSTLRHPDQTAAEVAVDTLYNRGPLRCHDIDYSFDEYSPMLASISFKGAIEKVQNILAQAMSLRRLYQMRSKQFRSWRNTPITTPQRVMLKFQELIPQNMDKLAMNITTEQRKTLKDAHGDIFCGLEVVEHACGMATLQMGEYVPNVSNGVNTYSVREPFCVCAAICPFNFPVMSPLWMFPAAVTCGNTFILKPSEKDPVLAFTSASVMLAELAMEAGLPDGVLSIVHGNNDTVNAICDHEDVRAVSFVGSNTFSDSLGFCVKLGVQKKALVDHSSFFAKKLAAKDSVFACLEIESCEDAEIYVETIGLMYYKEMNQRLMKQNVSRVLRVLKRFLVSVHVFNLIWIT</sequence>
<dbReference type="OrthoDB" id="310895at2759"/>
<evidence type="ECO:0000313" key="3">
    <source>
        <dbReference type="EMBL" id="CAA7013599.1"/>
    </source>
</evidence>
<dbReference type="AlphaFoldDB" id="A0A6D2HCM4"/>
<proteinExistence type="inferred from homology"/>
<dbReference type="Pfam" id="PF00171">
    <property type="entry name" value="Aldedh"/>
    <property type="match status" value="1"/>
</dbReference>
<organism evidence="3 4">
    <name type="scientific">Microthlaspi erraticum</name>
    <dbReference type="NCBI Taxonomy" id="1685480"/>
    <lineage>
        <taxon>Eukaryota</taxon>
        <taxon>Viridiplantae</taxon>
        <taxon>Streptophyta</taxon>
        <taxon>Embryophyta</taxon>
        <taxon>Tracheophyta</taxon>
        <taxon>Spermatophyta</taxon>
        <taxon>Magnoliopsida</taxon>
        <taxon>eudicotyledons</taxon>
        <taxon>Gunneridae</taxon>
        <taxon>Pentapetalae</taxon>
        <taxon>rosids</taxon>
        <taxon>malvids</taxon>
        <taxon>Brassicales</taxon>
        <taxon>Brassicaceae</taxon>
        <taxon>Coluteocarpeae</taxon>
        <taxon>Microthlaspi</taxon>
    </lineage>
</organism>
<dbReference type="PANTHER" id="PTHR43866">
    <property type="entry name" value="MALONATE-SEMIALDEHYDE DEHYDROGENASE"/>
    <property type="match status" value="1"/>
</dbReference>
<dbReference type="InterPro" id="IPR010061">
    <property type="entry name" value="MeMal-semiAld_DH"/>
</dbReference>
<accession>A0A6D2HCM4</accession>
<protein>
    <recommendedName>
        <fullName evidence="2">Aldehyde dehydrogenase domain-containing protein</fullName>
    </recommendedName>
</protein>
<dbReference type="InterPro" id="IPR016161">
    <property type="entry name" value="Ald_DH/histidinol_DH"/>
</dbReference>
<dbReference type="Gene3D" id="3.40.605.10">
    <property type="entry name" value="Aldehyde Dehydrogenase, Chain A, domain 1"/>
    <property type="match status" value="1"/>
</dbReference>
<gene>
    <name evidence="3" type="ORF">MERR_LOCUS833</name>
</gene>
<dbReference type="PANTHER" id="PTHR43866:SF3">
    <property type="entry name" value="METHYLMALONATE-SEMIALDEHYDE DEHYDROGENASE [ACYLATING], MITOCHONDRIAL"/>
    <property type="match status" value="1"/>
</dbReference>
<dbReference type="InterPro" id="IPR015590">
    <property type="entry name" value="Aldehyde_DH_dom"/>
</dbReference>
<feature type="domain" description="Aldehyde dehydrogenase" evidence="2">
    <location>
        <begin position="77"/>
        <end position="274"/>
    </location>
</feature>
<comment type="similarity">
    <text evidence="1">Belongs to the aldehyde dehydrogenase family.</text>
</comment>
<evidence type="ECO:0000256" key="1">
    <source>
        <dbReference type="ARBA" id="ARBA00009986"/>
    </source>
</evidence>
<dbReference type="EMBL" id="CACVBM020000055">
    <property type="protein sequence ID" value="CAA7013599.1"/>
    <property type="molecule type" value="Genomic_DNA"/>
</dbReference>
<dbReference type="GO" id="GO:0006574">
    <property type="term" value="P:L-valine catabolic process"/>
    <property type="evidence" value="ECO:0007669"/>
    <property type="project" value="TreeGrafter"/>
</dbReference>
<dbReference type="GO" id="GO:0005739">
    <property type="term" value="C:mitochondrion"/>
    <property type="evidence" value="ECO:0007669"/>
    <property type="project" value="TreeGrafter"/>
</dbReference>
<dbReference type="InterPro" id="IPR016162">
    <property type="entry name" value="Ald_DH_N"/>
</dbReference>
<dbReference type="GO" id="GO:0006210">
    <property type="term" value="P:thymine catabolic process"/>
    <property type="evidence" value="ECO:0007669"/>
    <property type="project" value="TreeGrafter"/>
</dbReference>
<name>A0A6D2HCM4_9BRAS</name>